<evidence type="ECO:0000259" key="4">
    <source>
        <dbReference type="SMART" id="SM00359"/>
    </source>
</evidence>
<comment type="similarity">
    <text evidence="3">Belongs to the TMA20 family.</text>
</comment>
<dbReference type="PANTHER" id="PTHR22798">
    <property type="entry name" value="MCT-1 PROTEIN"/>
    <property type="match status" value="1"/>
</dbReference>
<dbReference type="Proteomes" id="UP000190776">
    <property type="component" value="Unassembled WGS sequence"/>
</dbReference>
<organism evidence="6 8">
    <name type="scientific">Diplodia seriata</name>
    <dbReference type="NCBI Taxonomy" id="420778"/>
    <lineage>
        <taxon>Eukaryota</taxon>
        <taxon>Fungi</taxon>
        <taxon>Dikarya</taxon>
        <taxon>Ascomycota</taxon>
        <taxon>Pezizomycotina</taxon>
        <taxon>Dothideomycetes</taxon>
        <taxon>Dothideomycetes incertae sedis</taxon>
        <taxon>Botryosphaeriales</taxon>
        <taxon>Botryosphaeriaceae</taxon>
        <taxon>Diplodia</taxon>
    </lineage>
</organism>
<evidence type="ECO:0000313" key="5">
    <source>
        <dbReference type="EMBL" id="KAL0261247.1"/>
    </source>
</evidence>
<name>A0A0G2FU23_9PEZI</name>
<dbReference type="OrthoDB" id="10249667at2759"/>
<dbReference type="AlphaFoldDB" id="A0A0G2FU23"/>
<keyword evidence="10" id="KW-1185">Reference proteome</keyword>
<dbReference type="PIRSF" id="PIRSF005067">
    <property type="entry name" value="Tma_RNA-bind_prd"/>
    <property type="match status" value="1"/>
</dbReference>
<reference evidence="7 9" key="3">
    <citation type="submission" date="2017-01" db="EMBL/GenBank/DDBJ databases">
        <title>Draft genome sequence of Diplodia seriata F98.1, a fungal species involved in grapevine trunk diseases.</title>
        <authorList>
            <person name="Robert-Siegwald G."/>
            <person name="Vallet J."/>
            <person name="Abou-Mansour E."/>
            <person name="Xu J."/>
            <person name="Rey P."/>
            <person name="Bertsch C."/>
            <person name="Rego C."/>
            <person name="Larignon P."/>
            <person name="Fontaine F."/>
            <person name="Lebrun M.-H."/>
        </authorList>
    </citation>
    <scope>NUCLEOTIDE SEQUENCE [LARGE SCALE GENOMIC DNA]</scope>
    <source>
        <strain evidence="7 9">F98.1</strain>
    </source>
</reference>
<dbReference type="InterPro" id="IPR002478">
    <property type="entry name" value="PUA"/>
</dbReference>
<evidence type="ECO:0000256" key="2">
    <source>
        <dbReference type="ARBA" id="ARBA00022490"/>
    </source>
</evidence>
<dbReference type="InterPro" id="IPR016437">
    <property type="entry name" value="MCT-1/Tma20"/>
</dbReference>
<dbReference type="RefSeq" id="XP_066634276.1">
    <property type="nucleotide sequence ID" value="XM_066776395.1"/>
</dbReference>
<dbReference type="STRING" id="420778.A0A0G2FU23"/>
<sequence>MFKKDLSVGSKTKVKSSVQRGIRSKVAEQYPLLEPYLDTIIPKKEQLDLVKLPDRVSLYSLNNVPLFYQHMDDPLIPHLSLVHKYPACFKRVRIDRGAIRFVLSGASLMAPGLTSPGGRLPNAQAPNDSEDIIRYGSEDVPAGEVVVVEAEGKDNACLVGPLKVGTSEIKAKKKGVAIDQGHYLGDGLWKMSLA</sequence>
<dbReference type="CDD" id="cd21155">
    <property type="entry name" value="PUA_MCTS-1-like"/>
    <property type="match status" value="1"/>
</dbReference>
<dbReference type="EMBL" id="MSZU01000075">
    <property type="protein sequence ID" value="OMP88463.1"/>
    <property type="molecule type" value="Genomic_DNA"/>
</dbReference>
<dbReference type="Pfam" id="PF17832">
    <property type="entry name" value="Pre-PUA"/>
    <property type="match status" value="1"/>
</dbReference>
<dbReference type="SMART" id="SM00359">
    <property type="entry name" value="PUA"/>
    <property type="match status" value="1"/>
</dbReference>
<evidence type="ECO:0000313" key="10">
    <source>
        <dbReference type="Proteomes" id="UP001430584"/>
    </source>
</evidence>
<dbReference type="Pfam" id="PF26292">
    <property type="entry name" value="PUA_elF2D"/>
    <property type="match status" value="1"/>
</dbReference>
<dbReference type="InterPro" id="IPR015947">
    <property type="entry name" value="PUA-like_sf"/>
</dbReference>
<evidence type="ECO:0000256" key="3">
    <source>
        <dbReference type="PIRNR" id="PIRNR005067"/>
    </source>
</evidence>
<protein>
    <recommendedName>
        <fullName evidence="3">Translation machinery-associated protein 20</fullName>
    </recommendedName>
</protein>
<dbReference type="InterPro" id="IPR048248">
    <property type="entry name" value="PUA_eIF2d-like"/>
</dbReference>
<keyword evidence="2 3" id="KW-0963">Cytoplasm</keyword>
<dbReference type="CDD" id="cd11609">
    <property type="entry name" value="MCT1_N"/>
    <property type="match status" value="1"/>
</dbReference>
<dbReference type="InterPro" id="IPR004521">
    <property type="entry name" value="Uncharacterised_CHP00451"/>
</dbReference>
<evidence type="ECO:0000313" key="8">
    <source>
        <dbReference type="Proteomes" id="UP000034182"/>
    </source>
</evidence>
<dbReference type="GeneID" id="92009028"/>
<dbReference type="GO" id="GO:0003723">
    <property type="term" value="F:RNA binding"/>
    <property type="evidence" value="ECO:0007669"/>
    <property type="project" value="InterPro"/>
</dbReference>
<gene>
    <name evidence="5" type="primary">TMA20</name>
    <name evidence="7" type="ORF">BK809_0003220</name>
    <name evidence="5" type="ORF">SLS55_004943</name>
    <name evidence="6" type="ORF">UCDDS831_g07601</name>
</gene>
<evidence type="ECO:0000313" key="6">
    <source>
        <dbReference type="EMBL" id="KKY15378.1"/>
    </source>
</evidence>
<evidence type="ECO:0000313" key="9">
    <source>
        <dbReference type="Proteomes" id="UP000190776"/>
    </source>
</evidence>
<evidence type="ECO:0000313" key="7">
    <source>
        <dbReference type="EMBL" id="OMP88463.1"/>
    </source>
</evidence>
<dbReference type="PANTHER" id="PTHR22798:SF0">
    <property type="entry name" value="MALIGNANT T-CELL-AMPLIFIED SEQUENCE 1"/>
    <property type="match status" value="1"/>
</dbReference>
<dbReference type="GO" id="GO:0005737">
    <property type="term" value="C:cytoplasm"/>
    <property type="evidence" value="ECO:0007669"/>
    <property type="project" value="UniProtKB-SubCell"/>
</dbReference>
<dbReference type="InterPro" id="IPR041366">
    <property type="entry name" value="Pre-PUA"/>
</dbReference>
<proteinExistence type="inferred from homology"/>
<reference evidence="5 10" key="4">
    <citation type="submission" date="2024-02" db="EMBL/GenBank/DDBJ databases">
        <title>De novo assembly and annotation of 12 fungi associated with fruit tree decline syndrome in Ontario, Canada.</title>
        <authorList>
            <person name="Sulman M."/>
            <person name="Ellouze W."/>
            <person name="Ilyukhin E."/>
        </authorList>
    </citation>
    <scope>NUCLEOTIDE SEQUENCE [LARGE SCALE GENOMIC DNA]</scope>
    <source>
        <strain evidence="5 10">FDS-637</strain>
    </source>
</reference>
<dbReference type="SUPFAM" id="SSF88697">
    <property type="entry name" value="PUA domain-like"/>
    <property type="match status" value="1"/>
</dbReference>
<reference evidence="6 8" key="2">
    <citation type="submission" date="2015-05" db="EMBL/GenBank/DDBJ databases">
        <title>Distinctive expansion of gene families associated with plant cell wall degradation and secondary metabolism in the genomes of grapevine trunk pathogens.</title>
        <authorList>
            <person name="Lawrence D.P."/>
            <person name="Travadon R."/>
            <person name="Rolshausen P.E."/>
            <person name="Baumgartner K."/>
        </authorList>
    </citation>
    <scope>NUCLEOTIDE SEQUENCE [LARGE SCALE GENOMIC DNA]</scope>
    <source>
        <strain evidence="6">DS831</strain>
    </source>
</reference>
<dbReference type="Proteomes" id="UP001430584">
    <property type="component" value="Unassembled WGS sequence"/>
</dbReference>
<comment type="caution">
    <text evidence="6">The sequence shown here is derived from an EMBL/GenBank/DDBJ whole genome shotgun (WGS) entry which is preliminary data.</text>
</comment>
<comment type="function">
    <text evidence="3">Involved in translation.</text>
</comment>
<accession>A0A0G2FU23</accession>
<reference evidence="6 8" key="1">
    <citation type="submission" date="2015-03" db="EMBL/GenBank/DDBJ databases">
        <authorList>
            <person name="Morales-Cruz A."/>
            <person name="Amrine K.C."/>
            <person name="Cantu D."/>
        </authorList>
    </citation>
    <scope>NUCLEOTIDE SEQUENCE [LARGE SCALE GENOMIC DNA]</scope>
    <source>
        <strain evidence="6">DS831</strain>
    </source>
</reference>
<feature type="domain" description="PUA" evidence="4">
    <location>
        <begin position="90"/>
        <end position="185"/>
    </location>
</feature>
<comment type="subcellular location">
    <subcellularLocation>
        <location evidence="1 3">Cytoplasm</location>
    </subcellularLocation>
</comment>
<dbReference type="PROSITE" id="PS50890">
    <property type="entry name" value="PUA"/>
    <property type="match status" value="1"/>
</dbReference>
<dbReference type="Gene3D" id="3.10.400.20">
    <property type="match status" value="1"/>
</dbReference>
<dbReference type="EMBL" id="JAJVCZ030000004">
    <property type="protein sequence ID" value="KAL0261247.1"/>
    <property type="molecule type" value="Genomic_DNA"/>
</dbReference>
<dbReference type="GO" id="GO:0001731">
    <property type="term" value="P:formation of translation preinitiation complex"/>
    <property type="evidence" value="ECO:0007669"/>
    <property type="project" value="TreeGrafter"/>
</dbReference>
<dbReference type="NCBIfam" id="TIGR00451">
    <property type="entry name" value="unchar_dom_2"/>
    <property type="match status" value="1"/>
</dbReference>
<dbReference type="Proteomes" id="UP000034182">
    <property type="component" value="Unassembled WGS sequence"/>
</dbReference>
<evidence type="ECO:0000256" key="1">
    <source>
        <dbReference type="ARBA" id="ARBA00004496"/>
    </source>
</evidence>
<dbReference type="EMBL" id="LAQI01000195">
    <property type="protein sequence ID" value="KKY15378.1"/>
    <property type="molecule type" value="Genomic_DNA"/>
</dbReference>